<proteinExistence type="predicted"/>
<reference evidence="8 9" key="1">
    <citation type="submission" date="2020-04" db="EMBL/GenBank/DDBJ databases">
        <title>Perkinsus olseni comparative genomics.</title>
        <authorList>
            <person name="Bogema D.R."/>
        </authorList>
    </citation>
    <scope>NUCLEOTIDE SEQUENCE [LARGE SCALE GENOMIC DNA]</scope>
    <source>
        <strain evidence="8">00978-12</strain>
    </source>
</reference>
<dbReference type="GO" id="GO:0016491">
    <property type="term" value="F:oxidoreductase activity"/>
    <property type="evidence" value="ECO:0007669"/>
    <property type="project" value="InterPro"/>
</dbReference>
<comment type="subcellular location">
    <subcellularLocation>
        <location evidence="1">Membrane</location>
    </subcellularLocation>
</comment>
<feature type="region of interest" description="Disordered" evidence="5">
    <location>
        <begin position="1"/>
        <end position="23"/>
    </location>
</feature>
<dbReference type="Pfam" id="PF04116">
    <property type="entry name" value="FA_hydroxylase"/>
    <property type="match status" value="1"/>
</dbReference>
<evidence type="ECO:0000256" key="6">
    <source>
        <dbReference type="SAM" id="Phobius"/>
    </source>
</evidence>
<keyword evidence="2 6" id="KW-0812">Transmembrane</keyword>
<protein>
    <recommendedName>
        <fullName evidence="7">Fatty acid hydroxylase domain-containing protein</fullName>
    </recommendedName>
</protein>
<evidence type="ECO:0000256" key="5">
    <source>
        <dbReference type="SAM" id="MobiDB-lite"/>
    </source>
</evidence>
<evidence type="ECO:0000256" key="4">
    <source>
        <dbReference type="ARBA" id="ARBA00023136"/>
    </source>
</evidence>
<dbReference type="EMBL" id="JABANP010001170">
    <property type="protein sequence ID" value="KAF4674461.1"/>
    <property type="molecule type" value="Genomic_DNA"/>
</dbReference>
<evidence type="ECO:0000256" key="1">
    <source>
        <dbReference type="ARBA" id="ARBA00004370"/>
    </source>
</evidence>
<dbReference type="PANTHER" id="PTHR11863">
    <property type="entry name" value="STEROL DESATURASE"/>
    <property type="match status" value="1"/>
</dbReference>
<dbReference type="GO" id="GO:0008610">
    <property type="term" value="P:lipid biosynthetic process"/>
    <property type="evidence" value="ECO:0007669"/>
    <property type="project" value="InterPro"/>
</dbReference>
<evidence type="ECO:0000313" key="9">
    <source>
        <dbReference type="Proteomes" id="UP000541610"/>
    </source>
</evidence>
<organism evidence="8 9">
    <name type="scientific">Perkinsus olseni</name>
    <name type="common">Perkinsus atlanticus</name>
    <dbReference type="NCBI Taxonomy" id="32597"/>
    <lineage>
        <taxon>Eukaryota</taxon>
        <taxon>Sar</taxon>
        <taxon>Alveolata</taxon>
        <taxon>Perkinsozoa</taxon>
        <taxon>Perkinsea</taxon>
        <taxon>Perkinsida</taxon>
        <taxon>Perkinsidae</taxon>
        <taxon>Perkinsus</taxon>
    </lineage>
</organism>
<keyword evidence="3 6" id="KW-1133">Transmembrane helix</keyword>
<evidence type="ECO:0000256" key="3">
    <source>
        <dbReference type="ARBA" id="ARBA00022989"/>
    </source>
</evidence>
<feature type="transmembrane region" description="Helical" evidence="6">
    <location>
        <begin position="123"/>
        <end position="148"/>
    </location>
</feature>
<dbReference type="InterPro" id="IPR050307">
    <property type="entry name" value="Sterol_Desaturase_Related"/>
</dbReference>
<dbReference type="GO" id="GO:0005506">
    <property type="term" value="F:iron ion binding"/>
    <property type="evidence" value="ECO:0007669"/>
    <property type="project" value="InterPro"/>
</dbReference>
<dbReference type="OrthoDB" id="421628at2759"/>
<keyword evidence="4 6" id="KW-0472">Membrane</keyword>
<comment type="caution">
    <text evidence="8">The sequence shown here is derived from an EMBL/GenBank/DDBJ whole genome shotgun (WGS) entry which is preliminary data.</text>
</comment>
<feature type="transmembrane region" description="Helical" evidence="6">
    <location>
        <begin position="40"/>
        <end position="62"/>
    </location>
</feature>
<accession>A0A7J6MU78</accession>
<evidence type="ECO:0000256" key="2">
    <source>
        <dbReference type="ARBA" id="ARBA00022692"/>
    </source>
</evidence>
<name>A0A7J6MU78_PEROL</name>
<dbReference type="GO" id="GO:0016020">
    <property type="term" value="C:membrane"/>
    <property type="evidence" value="ECO:0007669"/>
    <property type="project" value="UniProtKB-SubCell"/>
</dbReference>
<dbReference type="InterPro" id="IPR006694">
    <property type="entry name" value="Fatty_acid_hydroxylase"/>
</dbReference>
<gene>
    <name evidence="8" type="ORF">FOZ60_001256</name>
</gene>
<dbReference type="Proteomes" id="UP000541610">
    <property type="component" value="Unassembled WGS sequence"/>
</dbReference>
<feature type="transmembrane region" description="Helical" evidence="6">
    <location>
        <begin position="82"/>
        <end position="103"/>
    </location>
</feature>
<evidence type="ECO:0000259" key="7">
    <source>
        <dbReference type="Pfam" id="PF04116"/>
    </source>
</evidence>
<feature type="domain" description="Fatty acid hydroxylase" evidence="7">
    <location>
        <begin position="169"/>
        <end position="292"/>
    </location>
</feature>
<sequence length="324" mass="36875">MIHHHLVGMPMTPPPREAQSRSVHSSESSLSLVRSRVANIMFYVTLFLFALKPLVHMAEGTIYPWYTKKFVEGGNLSKSDVLIGFLGPLGHIGYFGSGLILSLPTVLRFTKGKMQLRKGYQSIFAGMPVILMAWIVGNTYAYLVLMYFTSDSFTFGELPQYHTVQRDILVYMLVEEVMLYYVHRLFHEWKAGYRAVHKLHHRFTAPVPLQALHNHPLDQVLINVTPILAGTIIMQSHILTFTLWLTFAFVNTLVSHSGYDHIFILNPEMHDLHHERGNCNYGVLGILDYLHGEVNINNTANVPRIRGTYRVKTGEAVGDRRGKD</sequence>
<evidence type="ECO:0000313" key="8">
    <source>
        <dbReference type="EMBL" id="KAF4674461.1"/>
    </source>
</evidence>
<dbReference type="AlphaFoldDB" id="A0A7J6MU78"/>